<proteinExistence type="inferred from homology"/>
<organism evidence="4 5">
    <name type="scientific">Echinococcus granulosus</name>
    <name type="common">Hydatid tapeworm</name>
    <dbReference type="NCBI Taxonomy" id="6210"/>
    <lineage>
        <taxon>Eukaryota</taxon>
        <taxon>Metazoa</taxon>
        <taxon>Spiralia</taxon>
        <taxon>Lophotrochozoa</taxon>
        <taxon>Platyhelminthes</taxon>
        <taxon>Cestoda</taxon>
        <taxon>Eucestoda</taxon>
        <taxon>Cyclophyllidea</taxon>
        <taxon>Taeniidae</taxon>
        <taxon>Echinococcus</taxon>
        <taxon>Echinococcus granulosus group</taxon>
    </lineage>
</organism>
<dbReference type="PANTHER" id="PTHR12411">
    <property type="entry name" value="CYSTEINE PROTEASE FAMILY C1-RELATED"/>
    <property type="match status" value="1"/>
</dbReference>
<dbReference type="EMBL" id="APAU02000096">
    <property type="protein sequence ID" value="EUB57047.1"/>
    <property type="molecule type" value="Genomic_DNA"/>
</dbReference>
<dbReference type="OMA" id="ANYAAYC"/>
<dbReference type="GeneID" id="36343838"/>
<dbReference type="CTD" id="36343838"/>
<comment type="caution">
    <text evidence="4">The sequence shown here is derived from an EMBL/GenBank/DDBJ whole genome shotgun (WGS) entry which is preliminary data.</text>
</comment>
<dbReference type="InterPro" id="IPR038765">
    <property type="entry name" value="Papain-like_cys_pep_sf"/>
</dbReference>
<dbReference type="SUPFAM" id="SSF54001">
    <property type="entry name" value="Cysteine proteinases"/>
    <property type="match status" value="1"/>
</dbReference>
<gene>
    <name evidence="4" type="ORF">EGR_08123</name>
</gene>
<dbReference type="SMART" id="SM00645">
    <property type="entry name" value="Pept_C1"/>
    <property type="match status" value="1"/>
</dbReference>
<dbReference type="Pfam" id="PF00112">
    <property type="entry name" value="Peptidase_C1"/>
    <property type="match status" value="1"/>
</dbReference>
<dbReference type="Proteomes" id="UP000019149">
    <property type="component" value="Unassembled WGS sequence"/>
</dbReference>
<dbReference type="AlphaFoldDB" id="W6UG19"/>
<dbReference type="InterPro" id="IPR025661">
    <property type="entry name" value="Pept_asp_AS"/>
</dbReference>
<dbReference type="InterPro" id="IPR000668">
    <property type="entry name" value="Peptidase_C1A_C"/>
</dbReference>
<evidence type="ECO:0000256" key="1">
    <source>
        <dbReference type="ARBA" id="ARBA00008455"/>
    </source>
</evidence>
<keyword evidence="5" id="KW-1185">Reference proteome</keyword>
<dbReference type="STRING" id="6210.W6UG19"/>
<sequence>MQPARHRTARDGKCKFDRSKVVTKVSKFVKVPEKSEDQLKLSLAKVGPVSVAIDASSLGFMFYEKGIYQDNTCSENDLDHGVLVVGYDADKTRQKYWIVKNSWGEQWGQRGYIWMARDKGNMCGIATMASYPLI</sequence>
<dbReference type="CDD" id="cd02248">
    <property type="entry name" value="Peptidase_C1A"/>
    <property type="match status" value="1"/>
</dbReference>
<accession>W6UG19</accession>
<dbReference type="RefSeq" id="XP_024348243.1">
    <property type="nucleotide sequence ID" value="XM_024497372.1"/>
</dbReference>
<dbReference type="GO" id="GO:0006508">
    <property type="term" value="P:proteolysis"/>
    <property type="evidence" value="ECO:0007669"/>
    <property type="project" value="InterPro"/>
</dbReference>
<dbReference type="InterPro" id="IPR025660">
    <property type="entry name" value="Pept_his_AS"/>
</dbReference>
<evidence type="ECO:0000313" key="4">
    <source>
        <dbReference type="EMBL" id="EUB57047.1"/>
    </source>
</evidence>
<protein>
    <submittedName>
        <fullName evidence="4">Cathepsin L</fullName>
    </submittedName>
</protein>
<reference evidence="4 5" key="1">
    <citation type="journal article" date="2013" name="Nat. Genet.">
        <title>The genome of the hydatid tapeworm Echinococcus granulosus.</title>
        <authorList>
            <person name="Zheng H."/>
            <person name="Zhang W."/>
            <person name="Zhang L."/>
            <person name="Zhang Z."/>
            <person name="Li J."/>
            <person name="Lu G."/>
            <person name="Zhu Y."/>
            <person name="Wang Y."/>
            <person name="Huang Y."/>
            <person name="Liu J."/>
            <person name="Kang H."/>
            <person name="Chen J."/>
            <person name="Wang L."/>
            <person name="Chen A."/>
            <person name="Yu S."/>
            <person name="Gao Z."/>
            <person name="Jin L."/>
            <person name="Gu W."/>
            <person name="Wang Z."/>
            <person name="Zhao L."/>
            <person name="Shi B."/>
            <person name="Wen H."/>
            <person name="Lin R."/>
            <person name="Jones M.K."/>
            <person name="Brejova B."/>
            <person name="Vinar T."/>
            <person name="Zhao G."/>
            <person name="McManus D.P."/>
            <person name="Chen Z."/>
            <person name="Zhou Y."/>
            <person name="Wang S."/>
        </authorList>
    </citation>
    <scope>NUCLEOTIDE SEQUENCE [LARGE SCALE GENOMIC DNA]</scope>
</reference>
<feature type="domain" description="Peptidase C1A papain C-terminal" evidence="3">
    <location>
        <begin position="2"/>
        <end position="133"/>
    </location>
</feature>
<dbReference type="Gene3D" id="3.90.70.10">
    <property type="entry name" value="Cysteine proteinases"/>
    <property type="match status" value="1"/>
</dbReference>
<dbReference type="InterPro" id="IPR039417">
    <property type="entry name" value="Peptidase_C1A_papain-like"/>
</dbReference>
<dbReference type="MEROPS" id="C01.127"/>
<dbReference type="InterPro" id="IPR013128">
    <property type="entry name" value="Peptidase_C1A"/>
</dbReference>
<dbReference type="PROSITE" id="PS00639">
    <property type="entry name" value="THIOL_PROTEASE_HIS"/>
    <property type="match status" value="1"/>
</dbReference>
<dbReference type="PROSITE" id="PS00640">
    <property type="entry name" value="THIOL_PROTEASE_ASN"/>
    <property type="match status" value="1"/>
</dbReference>
<name>W6UG19_ECHGR</name>
<dbReference type="OrthoDB" id="6286504at2759"/>
<evidence type="ECO:0000259" key="3">
    <source>
        <dbReference type="SMART" id="SM00645"/>
    </source>
</evidence>
<evidence type="ECO:0000256" key="2">
    <source>
        <dbReference type="ARBA" id="ARBA00023157"/>
    </source>
</evidence>
<comment type="similarity">
    <text evidence="1">Belongs to the peptidase C1 family.</text>
</comment>
<dbReference type="KEGG" id="egl:EGR_08123"/>
<evidence type="ECO:0000313" key="5">
    <source>
        <dbReference type="Proteomes" id="UP000019149"/>
    </source>
</evidence>
<keyword evidence="2" id="KW-1015">Disulfide bond</keyword>
<dbReference type="GO" id="GO:0008234">
    <property type="term" value="F:cysteine-type peptidase activity"/>
    <property type="evidence" value="ECO:0007669"/>
    <property type="project" value="InterPro"/>
</dbReference>